<dbReference type="Proteomes" id="UP001273799">
    <property type="component" value="Unassembled WGS sequence"/>
</dbReference>
<dbReference type="AlphaFoldDB" id="A0A1G6ZBT1"/>
<dbReference type="GO" id="GO:0009252">
    <property type="term" value="P:peptidoglycan biosynthetic process"/>
    <property type="evidence" value="ECO:0007669"/>
    <property type="project" value="UniProtKB-KW"/>
</dbReference>
<evidence type="ECO:0000313" key="19">
    <source>
        <dbReference type="EMBL" id="MDY5153880.1"/>
    </source>
</evidence>
<reference evidence="19" key="3">
    <citation type="submission" date="2023-10" db="EMBL/GenBank/DDBJ databases">
        <title>Whole Genome based description of the genera Actinobaculum and Actinotignum reveals a complex phylogenetic relationship within the species included in the genus Actinotignum.</title>
        <authorList>
            <person name="Jensen C.S."/>
            <person name="Dargis R."/>
            <person name="Kemp M."/>
            <person name="Christensen J.J."/>
        </authorList>
    </citation>
    <scope>NUCLEOTIDE SEQUENCE</scope>
    <source>
        <strain evidence="19">Actinobaculum_suis_CCUG19206T</strain>
    </source>
</reference>
<feature type="region of interest" description="Disordered" evidence="17">
    <location>
        <begin position="1"/>
        <end position="48"/>
    </location>
</feature>
<reference evidence="20" key="1">
    <citation type="submission" date="2016-10" db="EMBL/GenBank/DDBJ databases">
        <authorList>
            <person name="de Groot N.N."/>
        </authorList>
    </citation>
    <scope>NUCLEOTIDE SEQUENCE [LARGE SCALE GENOMIC DNA]</scope>
    <source>
        <strain evidence="20">DSM 20639</strain>
    </source>
</reference>
<evidence type="ECO:0000313" key="21">
    <source>
        <dbReference type="Proteomes" id="UP000182744"/>
    </source>
</evidence>
<comment type="catalytic activity">
    <reaction evidence="15">
        <text>[GlcNAc-(1-&gt;4)-Mur2Ac(oyl-L-Ala-gamma-D-Glu-L-Lys-D-Ala-D-Ala)](n)-di-trans,octa-cis-undecaprenyl diphosphate + beta-D-GlcNAc-(1-&gt;4)-Mur2Ac(oyl-L-Ala-gamma-D-Glu-L-Lys-D-Ala-D-Ala)-di-trans,octa-cis-undecaprenyl diphosphate = [GlcNAc-(1-&gt;4)-Mur2Ac(oyl-L-Ala-gamma-D-Glu-L-Lys-D-Ala-D-Ala)](n+1)-di-trans,octa-cis-undecaprenyl diphosphate + di-trans,octa-cis-undecaprenyl diphosphate + H(+)</text>
        <dbReference type="Rhea" id="RHEA:23708"/>
        <dbReference type="Rhea" id="RHEA-COMP:9602"/>
        <dbReference type="Rhea" id="RHEA-COMP:9603"/>
        <dbReference type="ChEBI" id="CHEBI:15378"/>
        <dbReference type="ChEBI" id="CHEBI:58405"/>
        <dbReference type="ChEBI" id="CHEBI:60033"/>
        <dbReference type="ChEBI" id="CHEBI:78435"/>
        <dbReference type="EC" id="2.4.99.28"/>
    </reaction>
</comment>
<dbReference type="PANTHER" id="PTHR30474:SF2">
    <property type="entry name" value="PEPTIDOGLYCAN GLYCOSYLTRANSFERASE FTSW-RELATED"/>
    <property type="match status" value="1"/>
</dbReference>
<keyword evidence="3" id="KW-0808">Transferase</keyword>
<dbReference type="Proteomes" id="UP000182744">
    <property type="component" value="Unassembled WGS sequence"/>
</dbReference>
<dbReference type="EMBL" id="FNAU01000001">
    <property type="protein sequence ID" value="SDE00050.1"/>
    <property type="molecule type" value="Genomic_DNA"/>
</dbReference>
<feature type="transmembrane region" description="Helical" evidence="18">
    <location>
        <begin position="211"/>
        <end position="228"/>
    </location>
</feature>
<feature type="transmembrane region" description="Helical" evidence="18">
    <location>
        <begin position="415"/>
        <end position="434"/>
    </location>
</feature>
<feature type="transmembrane region" description="Helical" evidence="18">
    <location>
        <begin position="259"/>
        <end position="278"/>
    </location>
</feature>
<evidence type="ECO:0000256" key="15">
    <source>
        <dbReference type="ARBA" id="ARBA00049902"/>
    </source>
</evidence>
<dbReference type="Pfam" id="PF01098">
    <property type="entry name" value="FTSW_RODA_SPOVE"/>
    <property type="match status" value="1"/>
</dbReference>
<reference evidence="21" key="2">
    <citation type="submission" date="2016-10" db="EMBL/GenBank/DDBJ databases">
        <authorList>
            <person name="Varghese N."/>
        </authorList>
    </citation>
    <scope>NUCLEOTIDE SEQUENCE [LARGE SCALE GENOMIC DNA]</scope>
    <source>
        <strain evidence="21">DSM 20639</strain>
    </source>
</reference>
<comment type="function">
    <text evidence="16">Peptidoglycan polymerase that is essential for cell division.</text>
</comment>
<keyword evidence="5" id="KW-0133">Cell shape</keyword>
<keyword evidence="7 18" id="KW-1133">Transmembrane helix</keyword>
<evidence type="ECO:0000256" key="7">
    <source>
        <dbReference type="ARBA" id="ARBA00022989"/>
    </source>
</evidence>
<comment type="subcellular location">
    <subcellularLocation>
        <location evidence="1">Membrane</location>
        <topology evidence="1">Multi-pass membrane protein</topology>
    </subcellularLocation>
</comment>
<accession>A0A1G6ZBT1</accession>
<keyword evidence="2" id="KW-0328">Glycosyltransferase</keyword>
<evidence type="ECO:0000256" key="16">
    <source>
        <dbReference type="ARBA" id="ARBA00049966"/>
    </source>
</evidence>
<evidence type="ECO:0000256" key="11">
    <source>
        <dbReference type="ARBA" id="ARBA00038053"/>
    </source>
</evidence>
<evidence type="ECO:0000256" key="9">
    <source>
        <dbReference type="ARBA" id="ARBA00032370"/>
    </source>
</evidence>
<dbReference type="InterPro" id="IPR001182">
    <property type="entry name" value="FtsW/RodA"/>
</dbReference>
<evidence type="ECO:0000256" key="3">
    <source>
        <dbReference type="ARBA" id="ARBA00022679"/>
    </source>
</evidence>
<dbReference type="GO" id="GO:0032153">
    <property type="term" value="C:cell division site"/>
    <property type="evidence" value="ECO:0007669"/>
    <property type="project" value="TreeGrafter"/>
</dbReference>
<evidence type="ECO:0000313" key="20">
    <source>
        <dbReference type="EMBL" id="SDE00050.1"/>
    </source>
</evidence>
<feature type="transmembrane region" description="Helical" evidence="18">
    <location>
        <begin position="135"/>
        <end position="158"/>
    </location>
</feature>
<dbReference type="EMBL" id="JAWNFU010000004">
    <property type="protein sequence ID" value="MDY5153880.1"/>
    <property type="molecule type" value="Genomic_DNA"/>
</dbReference>
<evidence type="ECO:0000256" key="4">
    <source>
        <dbReference type="ARBA" id="ARBA00022692"/>
    </source>
</evidence>
<keyword evidence="8 18" id="KW-0472">Membrane</keyword>
<evidence type="ECO:0000256" key="10">
    <source>
        <dbReference type="ARBA" id="ARBA00033270"/>
    </source>
</evidence>
<feature type="transmembrane region" description="Helical" evidence="18">
    <location>
        <begin position="105"/>
        <end position="123"/>
    </location>
</feature>
<comment type="similarity">
    <text evidence="11">Belongs to the SEDS family. FtsW subfamily.</text>
</comment>
<dbReference type="GO" id="GO:0051301">
    <property type="term" value="P:cell division"/>
    <property type="evidence" value="ECO:0007669"/>
    <property type="project" value="UniProtKB-KW"/>
</dbReference>
<organism evidence="20 21">
    <name type="scientific">Actinobaculum suis</name>
    <dbReference type="NCBI Taxonomy" id="1657"/>
    <lineage>
        <taxon>Bacteria</taxon>
        <taxon>Bacillati</taxon>
        <taxon>Actinomycetota</taxon>
        <taxon>Actinomycetes</taxon>
        <taxon>Actinomycetales</taxon>
        <taxon>Actinomycetaceae</taxon>
        <taxon>Actinobaculum</taxon>
    </lineage>
</organism>
<name>A0A1G6ZBT1_9ACTO</name>
<feature type="transmembrane region" description="Helical" evidence="18">
    <location>
        <begin position="379"/>
        <end position="403"/>
    </location>
</feature>
<dbReference type="GO" id="GO:0008955">
    <property type="term" value="F:peptidoglycan glycosyltransferase activity"/>
    <property type="evidence" value="ECO:0007669"/>
    <property type="project" value="UniProtKB-EC"/>
</dbReference>
<keyword evidence="6" id="KW-0573">Peptidoglycan synthesis</keyword>
<dbReference type="GO" id="GO:0015648">
    <property type="term" value="F:lipid-linked peptidoglycan transporter activity"/>
    <property type="evidence" value="ECO:0007669"/>
    <property type="project" value="TreeGrafter"/>
</dbReference>
<evidence type="ECO:0000256" key="1">
    <source>
        <dbReference type="ARBA" id="ARBA00004141"/>
    </source>
</evidence>
<keyword evidence="20" id="KW-0131">Cell cycle</keyword>
<proteinExistence type="inferred from homology"/>
<dbReference type="GO" id="GO:0005886">
    <property type="term" value="C:plasma membrane"/>
    <property type="evidence" value="ECO:0007669"/>
    <property type="project" value="TreeGrafter"/>
</dbReference>
<evidence type="ECO:0000256" key="5">
    <source>
        <dbReference type="ARBA" id="ARBA00022960"/>
    </source>
</evidence>
<evidence type="ECO:0000256" key="14">
    <source>
        <dbReference type="ARBA" id="ARBA00044770"/>
    </source>
</evidence>
<keyword evidence="4 18" id="KW-0812">Transmembrane</keyword>
<dbReference type="EC" id="2.4.99.28" evidence="14"/>
<gene>
    <name evidence="19" type="ORF">R6G71_07490</name>
    <name evidence="20" type="ORF">SAMN05421878_10155</name>
</gene>
<dbReference type="GO" id="GO:0008360">
    <property type="term" value="P:regulation of cell shape"/>
    <property type="evidence" value="ECO:0007669"/>
    <property type="project" value="UniProtKB-KW"/>
</dbReference>
<evidence type="ECO:0000256" key="12">
    <source>
        <dbReference type="ARBA" id="ARBA00041185"/>
    </source>
</evidence>
<feature type="transmembrane region" description="Helical" evidence="18">
    <location>
        <begin position="64"/>
        <end position="85"/>
    </location>
</feature>
<evidence type="ECO:0000256" key="8">
    <source>
        <dbReference type="ARBA" id="ARBA00023136"/>
    </source>
</evidence>
<protein>
    <recommendedName>
        <fullName evidence="12">Probable peptidoglycan glycosyltransferase FtsW</fullName>
        <ecNumber evidence="14">2.4.99.28</ecNumber>
    </recommendedName>
    <alternativeName>
        <fullName evidence="13">Cell division protein FtsW</fullName>
    </alternativeName>
    <alternativeName>
        <fullName evidence="10">Cell wall polymerase</fullName>
    </alternativeName>
    <alternativeName>
        <fullName evidence="9">Peptidoglycan polymerase</fullName>
    </alternativeName>
</protein>
<dbReference type="PANTHER" id="PTHR30474">
    <property type="entry name" value="CELL CYCLE PROTEIN"/>
    <property type="match status" value="1"/>
</dbReference>
<dbReference type="RefSeq" id="WP_256332472.1">
    <property type="nucleotide sequence ID" value="NZ_FNAU01000001.1"/>
</dbReference>
<evidence type="ECO:0000256" key="2">
    <source>
        <dbReference type="ARBA" id="ARBA00022676"/>
    </source>
</evidence>
<keyword evidence="20" id="KW-0132">Cell division</keyword>
<sequence length="459" mass="48547">MAKTGGTHDAATRHDAPTRATRRGSRGATGQARRRTPKGKPVTGATRLPAENAEKVRDVMRHSIIMLAVATLVLTVLGLVMVFSAVTPGAMRSAAAGATNTFRGVYLQIFYACVGIVVAAILSRFPIEFFRKSWAAFWAGALLLQCLVFSPLGVAVAGNRNWVALGPIRMQPSEFLKLATIIALAATLVNVRGAASVNLLRREEWEDIKNWVWPIAIFLLSAGLVGLGHDMGTVLVFALFTAGMLWLAGMAWQWFAVGGLAGILGTALAIAVSLSRLARVQDFFENIFTLPAGGSPTQADYALWAFGSGGLGGSGLGTGIEKWPGNLAEAQTDFIFAVVGEELGFLGCAAVVILFLMVGISLVRICIHHPSRFAKLTVGGIALWLCGQALANMLVVTSMLPVFGVPLPFMSQGGSSVISCLMAVGVAISAAFSVEGVRASFKQRPHLVKRVVSIVSKTR</sequence>
<evidence type="ECO:0000256" key="13">
    <source>
        <dbReference type="ARBA" id="ARBA00041418"/>
    </source>
</evidence>
<feature type="transmembrane region" description="Helical" evidence="18">
    <location>
        <begin position="343"/>
        <end position="367"/>
    </location>
</feature>
<keyword evidence="21" id="KW-1185">Reference proteome</keyword>
<evidence type="ECO:0000256" key="17">
    <source>
        <dbReference type="SAM" id="MobiDB-lite"/>
    </source>
</evidence>
<feature type="transmembrane region" description="Helical" evidence="18">
    <location>
        <begin position="178"/>
        <end position="199"/>
    </location>
</feature>
<evidence type="ECO:0000256" key="18">
    <source>
        <dbReference type="SAM" id="Phobius"/>
    </source>
</evidence>
<evidence type="ECO:0000256" key="6">
    <source>
        <dbReference type="ARBA" id="ARBA00022984"/>
    </source>
</evidence>